<sequence length="104" mass="11526">MTVNRITLFKIPEEAARAKLVEIYKTLQQRALKDGKPYILGAKVGSAFPDQRSQGYTFAVQTTFASADDMAYYDSACSAHADLKSYAKTVSQGNMVVYFENALE</sequence>
<evidence type="ECO:0000313" key="2">
    <source>
        <dbReference type="EMBL" id="KAH7024685.1"/>
    </source>
</evidence>
<comment type="caution">
    <text evidence="2">The sequence shown here is derived from an EMBL/GenBank/DDBJ whole genome shotgun (WGS) entry which is preliminary data.</text>
</comment>
<gene>
    <name evidence="2" type="ORF">B0I36DRAFT_366612</name>
</gene>
<dbReference type="AlphaFoldDB" id="A0A9P9BLR3"/>
<keyword evidence="3" id="KW-1185">Reference proteome</keyword>
<protein>
    <submittedName>
        <fullName evidence="2">Stress responsive A/B barrel domain-containing protein</fullName>
    </submittedName>
</protein>
<accession>A0A9P9BLR3</accession>
<evidence type="ECO:0000259" key="1">
    <source>
        <dbReference type="PROSITE" id="PS51502"/>
    </source>
</evidence>
<feature type="domain" description="Stress-response A/B barrel" evidence="1">
    <location>
        <begin position="3"/>
        <end position="99"/>
    </location>
</feature>
<dbReference type="GeneID" id="70188871"/>
<dbReference type="InterPro" id="IPR013097">
    <property type="entry name" value="Dabb"/>
</dbReference>
<dbReference type="InterPro" id="IPR011008">
    <property type="entry name" value="Dimeric_a/b-barrel"/>
</dbReference>
<dbReference type="RefSeq" id="XP_046008233.1">
    <property type="nucleotide sequence ID" value="XM_046159325.1"/>
</dbReference>
<dbReference type="EMBL" id="JAGTJQ010000009">
    <property type="protein sequence ID" value="KAH7024685.1"/>
    <property type="molecule type" value="Genomic_DNA"/>
</dbReference>
<organism evidence="2 3">
    <name type="scientific">Microdochium trichocladiopsis</name>
    <dbReference type="NCBI Taxonomy" id="1682393"/>
    <lineage>
        <taxon>Eukaryota</taxon>
        <taxon>Fungi</taxon>
        <taxon>Dikarya</taxon>
        <taxon>Ascomycota</taxon>
        <taxon>Pezizomycotina</taxon>
        <taxon>Sordariomycetes</taxon>
        <taxon>Xylariomycetidae</taxon>
        <taxon>Xylariales</taxon>
        <taxon>Microdochiaceae</taxon>
        <taxon>Microdochium</taxon>
    </lineage>
</organism>
<dbReference type="SMART" id="SM00886">
    <property type="entry name" value="Dabb"/>
    <property type="match status" value="1"/>
</dbReference>
<dbReference type="SUPFAM" id="SSF54909">
    <property type="entry name" value="Dimeric alpha+beta barrel"/>
    <property type="match status" value="1"/>
</dbReference>
<evidence type="ECO:0000313" key="3">
    <source>
        <dbReference type="Proteomes" id="UP000756346"/>
    </source>
</evidence>
<name>A0A9P9BLR3_9PEZI</name>
<dbReference type="PROSITE" id="PS51502">
    <property type="entry name" value="S_R_A_B_BARREL"/>
    <property type="match status" value="1"/>
</dbReference>
<dbReference type="Pfam" id="PF07876">
    <property type="entry name" value="Dabb"/>
    <property type="match status" value="1"/>
</dbReference>
<dbReference type="OrthoDB" id="3830014at2759"/>
<dbReference type="Proteomes" id="UP000756346">
    <property type="component" value="Unassembled WGS sequence"/>
</dbReference>
<dbReference type="Gene3D" id="3.30.70.100">
    <property type="match status" value="1"/>
</dbReference>
<reference evidence="2" key="1">
    <citation type="journal article" date="2021" name="Nat. Commun.">
        <title>Genetic determinants of endophytism in the Arabidopsis root mycobiome.</title>
        <authorList>
            <person name="Mesny F."/>
            <person name="Miyauchi S."/>
            <person name="Thiergart T."/>
            <person name="Pickel B."/>
            <person name="Atanasova L."/>
            <person name="Karlsson M."/>
            <person name="Huettel B."/>
            <person name="Barry K.W."/>
            <person name="Haridas S."/>
            <person name="Chen C."/>
            <person name="Bauer D."/>
            <person name="Andreopoulos W."/>
            <person name="Pangilinan J."/>
            <person name="LaButti K."/>
            <person name="Riley R."/>
            <person name="Lipzen A."/>
            <person name="Clum A."/>
            <person name="Drula E."/>
            <person name="Henrissat B."/>
            <person name="Kohler A."/>
            <person name="Grigoriev I.V."/>
            <person name="Martin F.M."/>
            <person name="Hacquard S."/>
        </authorList>
    </citation>
    <scope>NUCLEOTIDE SEQUENCE</scope>
    <source>
        <strain evidence="2">MPI-CAGE-CH-0230</strain>
    </source>
</reference>
<proteinExistence type="predicted"/>